<dbReference type="PROSITE" id="PS51379">
    <property type="entry name" value="4FE4S_FER_2"/>
    <property type="match status" value="2"/>
</dbReference>
<keyword evidence="1" id="KW-0479">Metal-binding</keyword>
<dbReference type="AlphaFoldDB" id="A0AA92ULM6"/>
<evidence type="ECO:0000256" key="2">
    <source>
        <dbReference type="ARBA" id="ARBA00023004"/>
    </source>
</evidence>
<reference evidence="5 6" key="1">
    <citation type="submission" date="2018-08" db="EMBL/GenBank/DDBJ databases">
        <title>A genome reference for cultivated species of the human gut microbiota.</title>
        <authorList>
            <person name="Zou Y."/>
            <person name="Xue W."/>
            <person name="Luo G."/>
        </authorList>
    </citation>
    <scope>NUCLEOTIDE SEQUENCE [LARGE SCALE GENOMIC DNA]</scope>
    <source>
        <strain evidence="5 6">OF03-3</strain>
    </source>
</reference>
<dbReference type="Gene3D" id="2.160.10.10">
    <property type="entry name" value="Hexapeptide repeat proteins"/>
    <property type="match status" value="1"/>
</dbReference>
<dbReference type="GO" id="GO:0051536">
    <property type="term" value="F:iron-sulfur cluster binding"/>
    <property type="evidence" value="ECO:0007669"/>
    <property type="project" value="UniProtKB-KW"/>
</dbReference>
<dbReference type="CDD" id="cd04647">
    <property type="entry name" value="LbH_MAT_like"/>
    <property type="match status" value="1"/>
</dbReference>
<dbReference type="InterPro" id="IPR001451">
    <property type="entry name" value="Hexapep"/>
</dbReference>
<evidence type="ECO:0000313" key="6">
    <source>
        <dbReference type="Proteomes" id="UP000285604"/>
    </source>
</evidence>
<evidence type="ECO:0000256" key="3">
    <source>
        <dbReference type="ARBA" id="ARBA00023014"/>
    </source>
</evidence>
<evidence type="ECO:0000313" key="5">
    <source>
        <dbReference type="EMBL" id="RGX89991.1"/>
    </source>
</evidence>
<dbReference type="Gene3D" id="3.30.70.20">
    <property type="match status" value="1"/>
</dbReference>
<proteinExistence type="predicted"/>
<dbReference type="InterPro" id="IPR011004">
    <property type="entry name" value="Trimer_LpxA-like_sf"/>
</dbReference>
<accession>A0AA92ULM6</accession>
<dbReference type="EMBL" id="QSCI01000108">
    <property type="protein sequence ID" value="RGX89991.1"/>
    <property type="molecule type" value="Genomic_DNA"/>
</dbReference>
<dbReference type="InterPro" id="IPR017896">
    <property type="entry name" value="4Fe4S_Fe-S-bd"/>
</dbReference>
<keyword evidence="2" id="KW-0408">Iron</keyword>
<dbReference type="Pfam" id="PF12838">
    <property type="entry name" value="Fer4_7"/>
    <property type="match status" value="1"/>
</dbReference>
<protein>
    <submittedName>
        <fullName evidence="5">4Fe-4S dicluster domain-containing protein</fullName>
    </submittedName>
</protein>
<dbReference type="Pfam" id="PF04432">
    <property type="entry name" value="FrhB_FdhB_C"/>
    <property type="match status" value="1"/>
</dbReference>
<dbReference type="PANTHER" id="PTHR43193">
    <property type="match status" value="1"/>
</dbReference>
<keyword evidence="3" id="KW-0411">Iron-sulfur</keyword>
<feature type="domain" description="4Fe-4S ferredoxin-type" evidence="4">
    <location>
        <begin position="35"/>
        <end position="65"/>
    </location>
</feature>
<gene>
    <name evidence="5" type="ORF">DXA63_14705</name>
</gene>
<dbReference type="Proteomes" id="UP000285604">
    <property type="component" value="Unassembled WGS sequence"/>
</dbReference>
<dbReference type="Pfam" id="PF00132">
    <property type="entry name" value="Hexapep"/>
    <property type="match status" value="1"/>
</dbReference>
<dbReference type="PANTHER" id="PTHR43193:SF2">
    <property type="entry name" value="POLYFERREDOXIN PROTEIN FWDF"/>
    <property type="match status" value="1"/>
</dbReference>
<dbReference type="InterPro" id="IPR052977">
    <property type="entry name" value="Polyferredoxin-like_ET"/>
</dbReference>
<dbReference type="SUPFAM" id="SSF51161">
    <property type="entry name" value="Trimeric LpxA-like enzymes"/>
    <property type="match status" value="1"/>
</dbReference>
<dbReference type="PROSITE" id="PS00198">
    <property type="entry name" value="4FE4S_FER_1"/>
    <property type="match status" value="1"/>
</dbReference>
<name>A0AA92ULM6_9BACT</name>
<dbReference type="InterPro" id="IPR017900">
    <property type="entry name" value="4Fe4S_Fe_S_CS"/>
</dbReference>
<evidence type="ECO:0000256" key="1">
    <source>
        <dbReference type="ARBA" id="ARBA00022723"/>
    </source>
</evidence>
<comment type="caution">
    <text evidence="5">The sequence shown here is derived from an EMBL/GenBank/DDBJ whole genome shotgun (WGS) entry which is preliminary data.</text>
</comment>
<dbReference type="SUPFAM" id="SSF54862">
    <property type="entry name" value="4Fe-4S ferredoxins"/>
    <property type="match status" value="1"/>
</dbReference>
<feature type="domain" description="4Fe-4S ferredoxin-type" evidence="4">
    <location>
        <begin position="1"/>
        <end position="30"/>
    </location>
</feature>
<dbReference type="InterPro" id="IPR007525">
    <property type="entry name" value="FrhB_FdhB_C"/>
</dbReference>
<dbReference type="GO" id="GO:0046872">
    <property type="term" value="F:metal ion binding"/>
    <property type="evidence" value="ECO:0007669"/>
    <property type="project" value="UniProtKB-KW"/>
</dbReference>
<evidence type="ECO:0000259" key="4">
    <source>
        <dbReference type="PROSITE" id="PS51379"/>
    </source>
</evidence>
<sequence>MIDIKNKKDCCGCHACGDVCHAQAITFHTDHEGFWYPEVDKEKCTDCHLCEKICPMINIDKLKHNDLAEPKVFGGYNKDIVIRFDSTSGGIFTLLAQAMYKQKGYVSGAIYTDDLKVFNFISNDKKDLKRLRSSKYVQSNAEGLYKQIKQLLIAGEKVLACGSPCQMAALRSFLRKDYDNLIIVDFLCRATNSPKVFEKYKESLEARYGSKIVSIKDKNKDHGWHSLARKITFENGQVYYGEGHEDDYRRGYHDNVFERPSCYECKFKGIPRMSDITLGDFWGIGQVDSSLEQNLGTSLIMINSKKGLEYFDKIKDKLVVKEFTLKDIVPGNSTAIMGGKLPYPANINRDEFFKALDEMPFDKCAAKFFPYESNDKISAKRKVKNILRVIYHNKKNPMQLLRIFYWNYYRKNIHSNLLEGKVFNVLSHCAIDIAKTANIEVGGQVSLNQKRTRGSKGEFRLLVEDGARLSFGKGHSYFKYDSDVQVFKGAQLLIGSCATNIGLNIVCSEKIVMGDDVHIGRDVWIRDNNGGHHVIIKGYKDKAPVIIGDHVWICSNVSITKGVTIGEGAIISANSVVTTNIPAHCIASGNPAKVIAENIYWRP</sequence>
<organism evidence="5 6">
    <name type="scientific">Segatella copri</name>
    <dbReference type="NCBI Taxonomy" id="165179"/>
    <lineage>
        <taxon>Bacteria</taxon>
        <taxon>Pseudomonadati</taxon>
        <taxon>Bacteroidota</taxon>
        <taxon>Bacteroidia</taxon>
        <taxon>Bacteroidales</taxon>
        <taxon>Prevotellaceae</taxon>
        <taxon>Segatella</taxon>
    </lineage>
</organism>